<evidence type="ECO:0000256" key="12">
    <source>
        <dbReference type="PROSITE-ProRule" id="PRU10141"/>
    </source>
</evidence>
<dbReference type="InterPro" id="IPR025287">
    <property type="entry name" value="WAK_GUB"/>
</dbReference>
<evidence type="ECO:0000256" key="13">
    <source>
        <dbReference type="SAM" id="Phobius"/>
    </source>
</evidence>
<dbReference type="GO" id="GO:0030247">
    <property type="term" value="F:polysaccharide binding"/>
    <property type="evidence" value="ECO:0007669"/>
    <property type="project" value="InterPro"/>
</dbReference>
<gene>
    <name evidence="16" type="ORF">MKW94_023461</name>
</gene>
<evidence type="ECO:0000256" key="1">
    <source>
        <dbReference type="ARBA" id="ARBA00004479"/>
    </source>
</evidence>
<dbReference type="PROSITE" id="PS00108">
    <property type="entry name" value="PROTEIN_KINASE_ST"/>
    <property type="match status" value="1"/>
</dbReference>
<dbReference type="EMBL" id="JAJJMA010253243">
    <property type="protein sequence ID" value="MCL7044017.1"/>
    <property type="molecule type" value="Genomic_DNA"/>
</dbReference>
<keyword evidence="10 13" id="KW-0472">Membrane</keyword>
<keyword evidence="3" id="KW-0808">Transferase</keyword>
<dbReference type="FunFam" id="1.10.510.10:FF:000590">
    <property type="entry name" value="PR5-like receptor kinase"/>
    <property type="match status" value="1"/>
</dbReference>
<dbReference type="Gene3D" id="1.10.510.10">
    <property type="entry name" value="Transferase(Phosphotransferase) domain 1"/>
    <property type="match status" value="1"/>
</dbReference>
<feature type="binding site" evidence="12">
    <location>
        <position position="341"/>
    </location>
    <ligand>
        <name>ATP</name>
        <dbReference type="ChEBI" id="CHEBI:30616"/>
    </ligand>
</feature>
<evidence type="ECO:0000256" key="7">
    <source>
        <dbReference type="ARBA" id="ARBA00022777"/>
    </source>
</evidence>
<dbReference type="GO" id="GO:0004674">
    <property type="term" value="F:protein serine/threonine kinase activity"/>
    <property type="evidence" value="ECO:0007669"/>
    <property type="project" value="UniProtKB-KW"/>
</dbReference>
<comment type="caution">
    <text evidence="16">The sequence shown here is derived from an EMBL/GenBank/DDBJ whole genome shotgun (WGS) entry which is preliminary data.</text>
</comment>
<dbReference type="PROSITE" id="PS50011">
    <property type="entry name" value="PROTEIN_KINASE_DOM"/>
    <property type="match status" value="1"/>
</dbReference>
<evidence type="ECO:0000313" key="17">
    <source>
        <dbReference type="Proteomes" id="UP001177140"/>
    </source>
</evidence>
<dbReference type="AlphaFoldDB" id="A0AA41VMG6"/>
<comment type="subcellular location">
    <subcellularLocation>
        <location evidence="1">Membrane</location>
        <topology evidence="1">Single-pass type I membrane protein</topology>
    </subcellularLocation>
</comment>
<evidence type="ECO:0000256" key="2">
    <source>
        <dbReference type="ARBA" id="ARBA00022527"/>
    </source>
</evidence>
<keyword evidence="7" id="KW-0418">Kinase</keyword>
<keyword evidence="2" id="KW-0723">Serine/threonine-protein kinase</keyword>
<keyword evidence="6 12" id="KW-0547">Nucleotide-binding</keyword>
<evidence type="ECO:0000256" key="4">
    <source>
        <dbReference type="ARBA" id="ARBA00022692"/>
    </source>
</evidence>
<dbReference type="SMART" id="SM00220">
    <property type="entry name" value="S_TKc"/>
    <property type="match status" value="1"/>
</dbReference>
<keyword evidence="17" id="KW-1185">Reference proteome</keyword>
<feature type="domain" description="Protein kinase" evidence="15">
    <location>
        <begin position="313"/>
        <end position="604"/>
    </location>
</feature>
<feature type="transmembrane region" description="Helical" evidence="13">
    <location>
        <begin position="256"/>
        <end position="274"/>
    </location>
</feature>
<dbReference type="Pfam" id="PF07714">
    <property type="entry name" value="PK_Tyr_Ser-Thr"/>
    <property type="match status" value="1"/>
</dbReference>
<evidence type="ECO:0000256" key="9">
    <source>
        <dbReference type="ARBA" id="ARBA00022989"/>
    </source>
</evidence>
<feature type="signal peptide" evidence="14">
    <location>
        <begin position="1"/>
        <end position="23"/>
    </location>
</feature>
<evidence type="ECO:0000256" key="10">
    <source>
        <dbReference type="ARBA" id="ARBA00023136"/>
    </source>
</evidence>
<proteinExistence type="predicted"/>
<evidence type="ECO:0000256" key="5">
    <source>
        <dbReference type="ARBA" id="ARBA00022729"/>
    </source>
</evidence>
<evidence type="ECO:0000256" key="6">
    <source>
        <dbReference type="ARBA" id="ARBA00022741"/>
    </source>
</evidence>
<evidence type="ECO:0000256" key="11">
    <source>
        <dbReference type="ARBA" id="ARBA00023180"/>
    </source>
</evidence>
<evidence type="ECO:0000256" key="3">
    <source>
        <dbReference type="ARBA" id="ARBA00022679"/>
    </source>
</evidence>
<keyword evidence="5 14" id="KW-0732">Signal</keyword>
<dbReference type="InterPro" id="IPR017441">
    <property type="entry name" value="Protein_kinase_ATP_BS"/>
</dbReference>
<keyword evidence="11" id="KW-0325">Glycoprotein</keyword>
<dbReference type="InterPro" id="IPR000719">
    <property type="entry name" value="Prot_kinase_dom"/>
</dbReference>
<dbReference type="Gene3D" id="3.30.200.20">
    <property type="entry name" value="Phosphorylase Kinase, domain 1"/>
    <property type="match status" value="1"/>
</dbReference>
<dbReference type="Pfam" id="PF13947">
    <property type="entry name" value="GUB_WAK_bind"/>
    <property type="match status" value="1"/>
</dbReference>
<sequence length="631" mass="71659">MKISREMHFLIFLFQHLITASDATERSHVCQSSSCGKGLQVRFPFRLKHKQPIHCGYPGFELTCTDKKETEVELPYSGKFLVKHINYTSQRMEIYDHNDCIPRRLMNFNLSNNTPFKRDGKFWGNFSYFNCSWDVEHEDMNRYGEISCIDSPSLTSTVFAINSNESFYLPDNCVLLADSIKLPTRVHYSYIYYDWENLGSLFMKWDKPKCGNCETSGQICAYQNQTSSPSIGCLEKPKGKKIAHHQIARKKTEICVSIGIVVFILSVLIILIKIQKRADKEERENQLRIEQFLEKTALKPTRYSHAELKKITNKFETKLGQGGYGSVFQGKLTNGIQVAVKVLNSSEGANNGEEFVNEVATIGRIHHLNVVRLLGFCVEGSTRALIYEFMLNSSLDKFIFSAGKDKTLINLGWAKLQEIAIGIARGMEYLHQGCDQRILHFDIKPQNILLDHNFTPKISDFGLAKLCTKDTIVTVSMAAARGTMGYIAPEVFSRNFGAVSYKSDVYSFGMLLLEMVGGKKNTEVKIETRSDEEYFPEWVYNRLNRGEDLGIQADTKGLEIVKKLTMVALWCIQWNPIDRPSMNGVLHMLEGNTENLLMAPNPFASTTSVLSSSRVNHANETELTAILEDYE</sequence>
<evidence type="ECO:0000256" key="14">
    <source>
        <dbReference type="SAM" id="SignalP"/>
    </source>
</evidence>
<dbReference type="InterPro" id="IPR011009">
    <property type="entry name" value="Kinase-like_dom_sf"/>
</dbReference>
<dbReference type="FunFam" id="3.30.200.20:FF:000178">
    <property type="entry name" value="serine/threonine-protein kinase PBS1-like"/>
    <property type="match status" value="1"/>
</dbReference>
<protein>
    <recommendedName>
        <fullName evidence="15">Protein kinase domain-containing protein</fullName>
    </recommendedName>
</protein>
<evidence type="ECO:0000259" key="15">
    <source>
        <dbReference type="PROSITE" id="PS50011"/>
    </source>
</evidence>
<dbReference type="SUPFAM" id="SSF56112">
    <property type="entry name" value="Protein kinase-like (PK-like)"/>
    <property type="match status" value="1"/>
</dbReference>
<evidence type="ECO:0000313" key="16">
    <source>
        <dbReference type="EMBL" id="MCL7044017.1"/>
    </source>
</evidence>
<dbReference type="InterPro" id="IPR045874">
    <property type="entry name" value="LRK10/LRL21-25-like"/>
</dbReference>
<dbReference type="InterPro" id="IPR001245">
    <property type="entry name" value="Ser-Thr/Tyr_kinase_cat_dom"/>
</dbReference>
<dbReference type="Proteomes" id="UP001177140">
    <property type="component" value="Unassembled WGS sequence"/>
</dbReference>
<dbReference type="GO" id="GO:0016020">
    <property type="term" value="C:membrane"/>
    <property type="evidence" value="ECO:0007669"/>
    <property type="project" value="UniProtKB-SubCell"/>
</dbReference>
<feature type="chain" id="PRO_5041273596" description="Protein kinase domain-containing protein" evidence="14">
    <location>
        <begin position="24"/>
        <end position="631"/>
    </location>
</feature>
<accession>A0AA41VMG6</accession>
<dbReference type="InterPro" id="IPR008271">
    <property type="entry name" value="Ser/Thr_kinase_AS"/>
</dbReference>
<dbReference type="PANTHER" id="PTHR27009">
    <property type="entry name" value="RUST RESISTANCE KINASE LR10-RELATED"/>
    <property type="match status" value="1"/>
</dbReference>
<keyword evidence="8 12" id="KW-0067">ATP-binding</keyword>
<evidence type="ECO:0000256" key="8">
    <source>
        <dbReference type="ARBA" id="ARBA00022840"/>
    </source>
</evidence>
<name>A0AA41VMG6_PAPNU</name>
<dbReference type="GO" id="GO:0005524">
    <property type="term" value="F:ATP binding"/>
    <property type="evidence" value="ECO:0007669"/>
    <property type="project" value="UniProtKB-UniRule"/>
</dbReference>
<keyword evidence="9 13" id="KW-1133">Transmembrane helix</keyword>
<keyword evidence="4 13" id="KW-0812">Transmembrane</keyword>
<organism evidence="16 17">
    <name type="scientific">Papaver nudicaule</name>
    <name type="common">Iceland poppy</name>
    <dbReference type="NCBI Taxonomy" id="74823"/>
    <lineage>
        <taxon>Eukaryota</taxon>
        <taxon>Viridiplantae</taxon>
        <taxon>Streptophyta</taxon>
        <taxon>Embryophyta</taxon>
        <taxon>Tracheophyta</taxon>
        <taxon>Spermatophyta</taxon>
        <taxon>Magnoliopsida</taxon>
        <taxon>Ranunculales</taxon>
        <taxon>Papaveraceae</taxon>
        <taxon>Papaveroideae</taxon>
        <taxon>Papaver</taxon>
    </lineage>
</organism>
<reference evidence="16" key="1">
    <citation type="submission" date="2022-03" db="EMBL/GenBank/DDBJ databases">
        <title>A functionally conserved STORR gene fusion in Papaver species that diverged 16.8 million years ago.</title>
        <authorList>
            <person name="Catania T."/>
        </authorList>
    </citation>
    <scope>NUCLEOTIDE SEQUENCE</scope>
    <source>
        <strain evidence="16">S-191538</strain>
    </source>
</reference>
<dbReference type="PROSITE" id="PS00107">
    <property type="entry name" value="PROTEIN_KINASE_ATP"/>
    <property type="match status" value="1"/>
</dbReference>